<organism evidence="4 8">
    <name type="scientific">Eubacterium ventriosum</name>
    <dbReference type="NCBI Taxonomy" id="39496"/>
    <lineage>
        <taxon>Bacteria</taxon>
        <taxon>Bacillati</taxon>
        <taxon>Bacillota</taxon>
        <taxon>Clostridia</taxon>
        <taxon>Eubacteriales</taxon>
        <taxon>Eubacteriaceae</taxon>
        <taxon>Eubacterium</taxon>
    </lineage>
</organism>
<dbReference type="Proteomes" id="UP000285740">
    <property type="component" value="Unassembled WGS sequence"/>
</dbReference>
<dbReference type="InterPro" id="IPR019004">
    <property type="entry name" value="YqeY/Aim41"/>
</dbReference>
<dbReference type="PANTHER" id="PTHR28055">
    <property type="entry name" value="ALTERED INHERITANCE OF MITOCHONDRIA PROTEIN 41, MITOCHONDRIAL"/>
    <property type="match status" value="1"/>
</dbReference>
<evidence type="ECO:0000313" key="6">
    <source>
        <dbReference type="Proteomes" id="UP000284779"/>
    </source>
</evidence>
<dbReference type="InterPro" id="IPR042184">
    <property type="entry name" value="YqeY/Aim41_N"/>
</dbReference>
<sequence length="145" mass="16281">MDIKVLQKDMIAAMKARDKARKESISALIQAVKKAGIDAGCRDDIPEEMVNKVILKELKTVKEQIDSCPADRTDLIEEYQARYDVFNEYAPKLMSAEEVEAELKEKFADVIATKNKGQIMKTVMPAFKGRADGKVINQIVAKMCQ</sequence>
<accession>A0A414R1V1</accession>
<evidence type="ECO:0000313" key="5">
    <source>
        <dbReference type="Proteomes" id="UP000284598"/>
    </source>
</evidence>
<dbReference type="EMBL" id="QSFV01000032">
    <property type="protein sequence ID" value="RHA78740.1"/>
    <property type="molecule type" value="Genomic_DNA"/>
</dbReference>
<evidence type="ECO:0000313" key="7">
    <source>
        <dbReference type="Proteomes" id="UP000285740"/>
    </source>
</evidence>
<dbReference type="Proteomes" id="UP000284779">
    <property type="component" value="Unassembled WGS sequence"/>
</dbReference>
<dbReference type="PANTHER" id="PTHR28055:SF1">
    <property type="entry name" value="ALTERED INHERITANCE OF MITOCHONDRIA PROTEIN 41, MITOCHONDRIAL"/>
    <property type="match status" value="1"/>
</dbReference>
<dbReference type="Gene3D" id="1.10.1510.10">
    <property type="entry name" value="Uncharacterised protein YqeY/AIM41 PF09424, N-terminal domain"/>
    <property type="match status" value="1"/>
</dbReference>
<dbReference type="Gene3D" id="1.10.10.410">
    <property type="match status" value="1"/>
</dbReference>
<evidence type="ECO:0000313" key="2">
    <source>
        <dbReference type="EMBL" id="RHA52352.1"/>
    </source>
</evidence>
<dbReference type="Pfam" id="PF09424">
    <property type="entry name" value="YqeY"/>
    <property type="match status" value="1"/>
</dbReference>
<dbReference type="Proteomes" id="UP000284598">
    <property type="component" value="Unassembled WGS sequence"/>
</dbReference>
<proteinExistence type="predicted"/>
<dbReference type="SUPFAM" id="SSF89095">
    <property type="entry name" value="GatB/YqeY motif"/>
    <property type="match status" value="1"/>
</dbReference>
<dbReference type="GO" id="GO:0016884">
    <property type="term" value="F:carbon-nitrogen ligase activity, with glutamine as amido-N-donor"/>
    <property type="evidence" value="ECO:0007669"/>
    <property type="project" value="InterPro"/>
</dbReference>
<dbReference type="EMBL" id="QSFD01000003">
    <property type="protein sequence ID" value="RHA19435.1"/>
    <property type="molecule type" value="Genomic_DNA"/>
</dbReference>
<dbReference type="AlphaFoldDB" id="A0A414R1V1"/>
<reference evidence="5 6" key="1">
    <citation type="submission" date="2018-08" db="EMBL/GenBank/DDBJ databases">
        <title>A genome reference for cultivated species of the human gut microbiota.</title>
        <authorList>
            <person name="Zou Y."/>
            <person name="Xue W."/>
            <person name="Luo G."/>
        </authorList>
    </citation>
    <scope>NUCLEOTIDE SEQUENCE [LARGE SCALE GENOMIC DNA]</scope>
    <source>
        <strain evidence="4 8">AM23-22</strain>
        <strain evidence="3 7">AM42-30</strain>
        <strain evidence="2 5">AM43-2</strain>
        <strain evidence="1 6">AM44-11BH</strain>
    </source>
</reference>
<gene>
    <name evidence="4" type="ORF">DW652_10915</name>
    <name evidence="3" type="ORF">DW918_08855</name>
    <name evidence="2" type="ORF">DW929_11345</name>
    <name evidence="1" type="ORF">DW944_03555</name>
</gene>
<name>A0A414R1V1_9FIRM</name>
<evidence type="ECO:0000313" key="1">
    <source>
        <dbReference type="EMBL" id="RHA19435.1"/>
    </source>
</evidence>
<dbReference type="Proteomes" id="UP000286186">
    <property type="component" value="Unassembled WGS sequence"/>
</dbReference>
<comment type="caution">
    <text evidence="4">The sequence shown here is derived from an EMBL/GenBank/DDBJ whole genome shotgun (WGS) entry which is preliminary data.</text>
</comment>
<keyword evidence="6" id="KW-1185">Reference proteome</keyword>
<dbReference type="EMBL" id="QRHR01000014">
    <property type="protein sequence ID" value="RHF87000.1"/>
    <property type="molecule type" value="Genomic_DNA"/>
</dbReference>
<evidence type="ECO:0000313" key="3">
    <source>
        <dbReference type="EMBL" id="RHA78740.1"/>
    </source>
</evidence>
<evidence type="ECO:0000313" key="8">
    <source>
        <dbReference type="Proteomes" id="UP000286186"/>
    </source>
</evidence>
<evidence type="ECO:0000313" key="4">
    <source>
        <dbReference type="EMBL" id="RHF87000.1"/>
    </source>
</evidence>
<dbReference type="InterPro" id="IPR023168">
    <property type="entry name" value="GatB_Yqey_C_2"/>
</dbReference>
<dbReference type="InterPro" id="IPR003789">
    <property type="entry name" value="Asn/Gln_tRNA_amidoTrase-B-like"/>
</dbReference>
<dbReference type="EMBL" id="QSFO01000016">
    <property type="protein sequence ID" value="RHA52352.1"/>
    <property type="molecule type" value="Genomic_DNA"/>
</dbReference>
<protein>
    <submittedName>
        <fullName evidence="4">GatB/YqeY domain-containing protein</fullName>
    </submittedName>
</protein>
<dbReference type="RefSeq" id="WP_005359785.1">
    <property type="nucleotide sequence ID" value="NZ_CATWJF010000022.1"/>
</dbReference>